<comment type="similarity">
    <text evidence="3">Belongs to the UMP kinase family.</text>
</comment>
<name>A0A381NA70_9ZZZZ</name>
<dbReference type="GO" id="GO:0006225">
    <property type="term" value="P:UDP biosynthetic process"/>
    <property type="evidence" value="ECO:0007669"/>
    <property type="project" value="TreeGrafter"/>
</dbReference>
<comment type="catalytic activity">
    <reaction evidence="13">
        <text>UMP + ATP = UDP + ADP</text>
        <dbReference type="Rhea" id="RHEA:24400"/>
        <dbReference type="ChEBI" id="CHEBI:30616"/>
        <dbReference type="ChEBI" id="CHEBI:57865"/>
        <dbReference type="ChEBI" id="CHEBI:58223"/>
        <dbReference type="ChEBI" id="CHEBI:456216"/>
        <dbReference type="EC" id="2.7.4.22"/>
    </reaction>
</comment>
<dbReference type="InterPro" id="IPR011817">
    <property type="entry name" value="Uridylate_kinase"/>
</dbReference>
<evidence type="ECO:0000256" key="5">
    <source>
        <dbReference type="ARBA" id="ARBA00016403"/>
    </source>
</evidence>
<dbReference type="GO" id="GO:0005737">
    <property type="term" value="C:cytoplasm"/>
    <property type="evidence" value="ECO:0007669"/>
    <property type="project" value="UniProtKB-SubCell"/>
</dbReference>
<dbReference type="HAMAP" id="MF_01220_B">
    <property type="entry name" value="PyrH_B"/>
    <property type="match status" value="1"/>
</dbReference>
<sequence length="241" mass="25924">MNQTSQELRYQRVMLKLSGEALAGDKGFGITPEVVDRITDEIGAVASMGVSLGVVIGGGNIVRGAIASRSGMDRVQADYMGMLSTVINALAVQDLLEHKGIETRVMTAIRMEEIAEPYIRRRALRHMEKGRVVLFAGGTGNPYFSTDTGAVLRAIEMGSDVVIKATKVRGVYTADPVTEPDAEFIREISFQEVVARELAVMDTPAVALCKQNSLPIIVLNLEEQGAVSRAIFGEPVGTLVS</sequence>
<dbReference type="EMBL" id="UINC01000222">
    <property type="protein sequence ID" value="SUZ51492.1"/>
    <property type="molecule type" value="Genomic_DNA"/>
</dbReference>
<keyword evidence="7" id="KW-0808">Transferase</keyword>
<protein>
    <recommendedName>
        <fullName evidence="5">Uridylate kinase</fullName>
        <ecNumber evidence="4">2.7.4.22</ecNumber>
    </recommendedName>
    <alternativeName>
        <fullName evidence="12">Uridine monophosphate kinase</fullName>
    </alternativeName>
</protein>
<evidence type="ECO:0000313" key="15">
    <source>
        <dbReference type="EMBL" id="SUZ51492.1"/>
    </source>
</evidence>
<evidence type="ECO:0000259" key="14">
    <source>
        <dbReference type="Pfam" id="PF00696"/>
    </source>
</evidence>
<dbReference type="InterPro" id="IPR036393">
    <property type="entry name" value="AceGlu_kinase-like_sf"/>
</dbReference>
<dbReference type="Gene3D" id="3.40.1160.10">
    <property type="entry name" value="Acetylglutamate kinase-like"/>
    <property type="match status" value="1"/>
</dbReference>
<evidence type="ECO:0000256" key="3">
    <source>
        <dbReference type="ARBA" id="ARBA00007614"/>
    </source>
</evidence>
<comment type="pathway">
    <text evidence="2">Pyrimidine metabolism; CTP biosynthesis via de novo pathway; UDP from UMP (UMPK route): step 1/1.</text>
</comment>
<evidence type="ECO:0000256" key="11">
    <source>
        <dbReference type="ARBA" id="ARBA00022975"/>
    </source>
</evidence>
<dbReference type="InterPro" id="IPR001048">
    <property type="entry name" value="Asp/Glu/Uridylate_kinase"/>
</dbReference>
<evidence type="ECO:0000256" key="4">
    <source>
        <dbReference type="ARBA" id="ARBA00012899"/>
    </source>
</evidence>
<evidence type="ECO:0000256" key="12">
    <source>
        <dbReference type="ARBA" id="ARBA00032092"/>
    </source>
</evidence>
<dbReference type="GO" id="GO:0033862">
    <property type="term" value="F:UMP kinase activity"/>
    <property type="evidence" value="ECO:0007669"/>
    <property type="project" value="UniProtKB-EC"/>
</dbReference>
<organism evidence="15">
    <name type="scientific">marine metagenome</name>
    <dbReference type="NCBI Taxonomy" id="408172"/>
    <lineage>
        <taxon>unclassified sequences</taxon>
        <taxon>metagenomes</taxon>
        <taxon>ecological metagenomes</taxon>
    </lineage>
</organism>
<accession>A0A381NA70</accession>
<dbReference type="SUPFAM" id="SSF53633">
    <property type="entry name" value="Carbamate kinase-like"/>
    <property type="match status" value="1"/>
</dbReference>
<comment type="subcellular location">
    <subcellularLocation>
        <location evidence="1">Cytoplasm</location>
    </subcellularLocation>
</comment>
<dbReference type="AlphaFoldDB" id="A0A381NA70"/>
<evidence type="ECO:0000256" key="9">
    <source>
        <dbReference type="ARBA" id="ARBA00022777"/>
    </source>
</evidence>
<dbReference type="PANTHER" id="PTHR42833">
    <property type="entry name" value="URIDYLATE KINASE"/>
    <property type="match status" value="1"/>
</dbReference>
<dbReference type="PANTHER" id="PTHR42833:SF4">
    <property type="entry name" value="URIDYLATE KINASE PUMPKIN, CHLOROPLASTIC"/>
    <property type="match status" value="1"/>
</dbReference>
<evidence type="ECO:0000256" key="7">
    <source>
        <dbReference type="ARBA" id="ARBA00022679"/>
    </source>
</evidence>
<evidence type="ECO:0000256" key="1">
    <source>
        <dbReference type="ARBA" id="ARBA00004496"/>
    </source>
</evidence>
<dbReference type="EC" id="2.7.4.22" evidence="4"/>
<keyword evidence="8" id="KW-0547">Nucleotide-binding</keyword>
<evidence type="ECO:0000256" key="13">
    <source>
        <dbReference type="ARBA" id="ARBA00047767"/>
    </source>
</evidence>
<dbReference type="Pfam" id="PF00696">
    <property type="entry name" value="AA_kinase"/>
    <property type="match status" value="1"/>
</dbReference>
<reference evidence="15" key="1">
    <citation type="submission" date="2018-05" db="EMBL/GenBank/DDBJ databases">
        <authorList>
            <person name="Lanie J.A."/>
            <person name="Ng W.-L."/>
            <person name="Kazmierczak K.M."/>
            <person name="Andrzejewski T.M."/>
            <person name="Davidsen T.M."/>
            <person name="Wayne K.J."/>
            <person name="Tettelin H."/>
            <person name="Glass J.I."/>
            <person name="Rusch D."/>
            <person name="Podicherti R."/>
            <person name="Tsui H.-C.T."/>
            <person name="Winkler M.E."/>
        </authorList>
    </citation>
    <scope>NUCLEOTIDE SEQUENCE</scope>
</reference>
<dbReference type="GO" id="GO:0005524">
    <property type="term" value="F:ATP binding"/>
    <property type="evidence" value="ECO:0007669"/>
    <property type="project" value="UniProtKB-KW"/>
</dbReference>
<dbReference type="NCBIfam" id="TIGR02075">
    <property type="entry name" value="pyrH_bact"/>
    <property type="match status" value="1"/>
</dbReference>
<keyword evidence="10" id="KW-0067">ATP-binding</keyword>
<gene>
    <name evidence="15" type="ORF">METZ01_LOCUS4346</name>
</gene>
<evidence type="ECO:0000256" key="8">
    <source>
        <dbReference type="ARBA" id="ARBA00022741"/>
    </source>
</evidence>
<keyword evidence="11" id="KW-0665">Pyrimidine biosynthesis</keyword>
<keyword evidence="6" id="KW-0963">Cytoplasm</keyword>
<evidence type="ECO:0000256" key="6">
    <source>
        <dbReference type="ARBA" id="ARBA00022490"/>
    </source>
</evidence>
<evidence type="ECO:0000256" key="10">
    <source>
        <dbReference type="ARBA" id="ARBA00022840"/>
    </source>
</evidence>
<dbReference type="PIRSF" id="PIRSF005650">
    <property type="entry name" value="Uridylate_kin"/>
    <property type="match status" value="1"/>
</dbReference>
<keyword evidence="9" id="KW-0418">Kinase</keyword>
<proteinExistence type="inferred from homology"/>
<dbReference type="GO" id="GO:0044210">
    <property type="term" value="P:'de novo' CTP biosynthetic process"/>
    <property type="evidence" value="ECO:0007669"/>
    <property type="project" value="UniProtKB-UniPathway"/>
</dbReference>
<dbReference type="FunFam" id="3.40.1160.10:FF:000001">
    <property type="entry name" value="Uridylate kinase"/>
    <property type="match status" value="1"/>
</dbReference>
<dbReference type="InterPro" id="IPR015963">
    <property type="entry name" value="Uridylate_kinase_bac"/>
</dbReference>
<dbReference type="CDD" id="cd04254">
    <property type="entry name" value="AAK_UMPK-PyrH-Ec"/>
    <property type="match status" value="1"/>
</dbReference>
<feature type="domain" description="Aspartate/glutamate/uridylate kinase" evidence="14">
    <location>
        <begin position="12"/>
        <end position="220"/>
    </location>
</feature>
<evidence type="ECO:0000256" key="2">
    <source>
        <dbReference type="ARBA" id="ARBA00004791"/>
    </source>
</evidence>
<dbReference type="UniPathway" id="UPA00159">
    <property type="reaction ID" value="UER00275"/>
</dbReference>